<dbReference type="InterPro" id="IPR003961">
    <property type="entry name" value="FN3_dom"/>
</dbReference>
<dbReference type="PANTHER" id="PTHR46708:SF2">
    <property type="entry name" value="FIBRONECTIN TYPE-III DOMAIN-CONTAINING PROTEIN"/>
    <property type="match status" value="1"/>
</dbReference>
<keyword evidence="1" id="KW-0677">Repeat</keyword>
<comment type="caution">
    <text evidence="4">The sequence shown here is derived from an EMBL/GenBank/DDBJ whole genome shotgun (WGS) entry which is preliminary data.</text>
</comment>
<reference evidence="4 5" key="2">
    <citation type="journal article" date="2021" name="Genomics">
        <title>High-quality reference genome for Clonorchis sinensis.</title>
        <authorList>
            <person name="Young N.D."/>
            <person name="Stroehlein A.J."/>
            <person name="Kinkar L."/>
            <person name="Wang T."/>
            <person name="Sohn W.M."/>
            <person name="Chang B.C.H."/>
            <person name="Kaur P."/>
            <person name="Weisz D."/>
            <person name="Dudchenko O."/>
            <person name="Aiden E.L."/>
            <person name="Korhonen P.K."/>
            <person name="Gasser R.B."/>
        </authorList>
    </citation>
    <scope>NUCLEOTIDE SEQUENCE [LARGE SCALE GENOMIC DNA]</scope>
    <source>
        <strain evidence="4">Cs-k2</strain>
    </source>
</reference>
<evidence type="ECO:0000256" key="2">
    <source>
        <dbReference type="SAM" id="SignalP"/>
    </source>
</evidence>
<evidence type="ECO:0000313" key="4">
    <source>
        <dbReference type="EMBL" id="KAG5443766.1"/>
    </source>
</evidence>
<evidence type="ECO:0000259" key="3">
    <source>
        <dbReference type="PROSITE" id="PS50853"/>
    </source>
</evidence>
<accession>A0A8T1M4M1</accession>
<dbReference type="PANTHER" id="PTHR46708">
    <property type="entry name" value="TENASCIN"/>
    <property type="match status" value="1"/>
</dbReference>
<feature type="signal peptide" evidence="2">
    <location>
        <begin position="1"/>
        <end position="17"/>
    </location>
</feature>
<dbReference type="EMBL" id="NIRI02000056">
    <property type="protein sequence ID" value="KAG5443766.1"/>
    <property type="molecule type" value="Genomic_DNA"/>
</dbReference>
<feature type="domain" description="Fibronectin type-III" evidence="3">
    <location>
        <begin position="307"/>
        <end position="399"/>
    </location>
</feature>
<evidence type="ECO:0000256" key="1">
    <source>
        <dbReference type="ARBA" id="ARBA00022737"/>
    </source>
</evidence>
<evidence type="ECO:0000313" key="5">
    <source>
        <dbReference type="Proteomes" id="UP000286415"/>
    </source>
</evidence>
<sequence>MHYIPFVILVLLTSCSGRFWKRGASVPEKPIITDLVNDVKGITVKWRVNSFQPILSHTITYTDHQGRMNQHIETNGRKRSALLVFVRPCETYEVQVTSSTVFGESLPSDSQFINRTEIAPPLPPTDVMTEPHEQGRRVHWMPPPPESSPFSRYILIGREDNGELIEQSVEYSATEAILTEFHHFHNYNVTMVTENSCGRSIESDAVRIEELISPGTPLITELVVDYYSIAITFERDPSGGRADYYFFYYDSPVGEVAFRSANSTFPFVNFTYGIKQCFNYTFYISAVNPLGISSPAKQVAQTLSDDIPHEPTNLTLVEDAGSYKLSWVIDSVRPLLNQKIEYTDKANITSFEWIAGNDTNAVLQNVGTCNAYDIKVMAENECGWSPASETYVLEMSPPGPCEKPEGLSVTGDVNEVVLNWMAGQEKEIRQQYDILLIGRPEGASDYWAPPDATSFSLSGFLPETQYIVSLRAENDCGWSPSSFAYLSFDPNGVLLSFH</sequence>
<feature type="chain" id="PRO_5035717965" evidence="2">
    <location>
        <begin position="18"/>
        <end position="498"/>
    </location>
</feature>
<dbReference type="Gene3D" id="2.60.40.10">
    <property type="entry name" value="Immunoglobulins"/>
    <property type="match status" value="4"/>
</dbReference>
<dbReference type="InterPro" id="IPR036116">
    <property type="entry name" value="FN3_sf"/>
</dbReference>
<feature type="domain" description="Fibronectin type-III" evidence="3">
    <location>
        <begin position="26"/>
        <end position="119"/>
    </location>
</feature>
<dbReference type="CDD" id="cd00063">
    <property type="entry name" value="FN3"/>
    <property type="match status" value="2"/>
</dbReference>
<gene>
    <name evidence="4" type="ORF">CSKR_112242</name>
</gene>
<feature type="domain" description="Fibronectin type-III" evidence="3">
    <location>
        <begin position="120"/>
        <end position="215"/>
    </location>
</feature>
<proteinExistence type="predicted"/>
<dbReference type="SMART" id="SM00060">
    <property type="entry name" value="FN3"/>
    <property type="match status" value="5"/>
</dbReference>
<reference evidence="4 5" key="1">
    <citation type="journal article" date="2018" name="Biotechnol. Adv.">
        <title>Improved genomic resources and new bioinformatic workflow for the carcinogenic parasite Clonorchis sinensis: Biotechnological implications.</title>
        <authorList>
            <person name="Wang D."/>
            <person name="Korhonen P.K."/>
            <person name="Gasser R.B."/>
            <person name="Young N.D."/>
        </authorList>
    </citation>
    <scope>NUCLEOTIDE SEQUENCE [LARGE SCALE GENOMIC DNA]</scope>
    <source>
        <strain evidence="4">Cs-k2</strain>
    </source>
</reference>
<name>A0A8T1M4M1_CLOSI</name>
<keyword evidence="2" id="KW-0732">Signal</keyword>
<dbReference type="Proteomes" id="UP000286415">
    <property type="component" value="Unassembled WGS sequence"/>
</dbReference>
<keyword evidence="5" id="KW-1185">Reference proteome</keyword>
<dbReference type="OrthoDB" id="114660at2759"/>
<dbReference type="InterPro" id="IPR013783">
    <property type="entry name" value="Ig-like_fold"/>
</dbReference>
<dbReference type="InterPro" id="IPR050991">
    <property type="entry name" value="ECM_Regulatory_Proteins"/>
</dbReference>
<organism evidence="4 5">
    <name type="scientific">Clonorchis sinensis</name>
    <name type="common">Chinese liver fluke</name>
    <dbReference type="NCBI Taxonomy" id="79923"/>
    <lineage>
        <taxon>Eukaryota</taxon>
        <taxon>Metazoa</taxon>
        <taxon>Spiralia</taxon>
        <taxon>Lophotrochozoa</taxon>
        <taxon>Platyhelminthes</taxon>
        <taxon>Trematoda</taxon>
        <taxon>Digenea</taxon>
        <taxon>Opisthorchiida</taxon>
        <taxon>Opisthorchiata</taxon>
        <taxon>Opisthorchiidae</taxon>
        <taxon>Clonorchis</taxon>
    </lineage>
</organism>
<dbReference type="PROSITE" id="PS50853">
    <property type="entry name" value="FN3"/>
    <property type="match status" value="4"/>
</dbReference>
<dbReference type="SUPFAM" id="SSF49265">
    <property type="entry name" value="Fibronectin type III"/>
    <property type="match status" value="3"/>
</dbReference>
<feature type="domain" description="Fibronectin type-III" evidence="3">
    <location>
        <begin position="400"/>
        <end position="493"/>
    </location>
</feature>
<dbReference type="AlphaFoldDB" id="A0A8T1M4M1"/>
<protein>
    <submittedName>
        <fullName evidence="4">Fibronectin</fullName>
    </submittedName>
</protein>